<feature type="transmembrane region" description="Helical" evidence="5">
    <location>
        <begin position="6"/>
        <end position="27"/>
    </location>
</feature>
<protein>
    <submittedName>
        <fullName evidence="7">Cytochrome c biogenesis protein CcsA</fullName>
    </submittedName>
</protein>
<feature type="transmembrane region" description="Helical" evidence="5">
    <location>
        <begin position="70"/>
        <end position="89"/>
    </location>
</feature>
<feature type="transmembrane region" description="Helical" evidence="5">
    <location>
        <begin position="219"/>
        <end position="235"/>
    </location>
</feature>
<dbReference type="Pfam" id="PF01578">
    <property type="entry name" value="Cytochrom_C_asm"/>
    <property type="match status" value="1"/>
</dbReference>
<dbReference type="InterPro" id="IPR002541">
    <property type="entry name" value="Cyt_c_assembly"/>
</dbReference>
<keyword evidence="2 5" id="KW-0812">Transmembrane</keyword>
<evidence type="ECO:0000256" key="1">
    <source>
        <dbReference type="ARBA" id="ARBA00004141"/>
    </source>
</evidence>
<evidence type="ECO:0000256" key="2">
    <source>
        <dbReference type="ARBA" id="ARBA00022692"/>
    </source>
</evidence>
<feature type="domain" description="Cytochrome c assembly protein" evidence="6">
    <location>
        <begin position="65"/>
        <end position="268"/>
    </location>
</feature>
<keyword evidence="8" id="KW-1185">Reference proteome</keyword>
<evidence type="ECO:0000256" key="5">
    <source>
        <dbReference type="SAM" id="Phobius"/>
    </source>
</evidence>
<feature type="transmembrane region" description="Helical" evidence="5">
    <location>
        <begin position="247"/>
        <end position="267"/>
    </location>
</feature>
<comment type="subcellular location">
    <subcellularLocation>
        <location evidence="1">Membrane</location>
        <topology evidence="1">Multi-pass membrane protein</topology>
    </subcellularLocation>
</comment>
<gene>
    <name evidence="7" type="primary">ccsA</name>
    <name evidence="7" type="ORF">ACFPXP_18720</name>
</gene>
<evidence type="ECO:0000256" key="3">
    <source>
        <dbReference type="ARBA" id="ARBA00022989"/>
    </source>
</evidence>
<evidence type="ECO:0000259" key="6">
    <source>
        <dbReference type="Pfam" id="PF01578"/>
    </source>
</evidence>
<evidence type="ECO:0000313" key="8">
    <source>
        <dbReference type="Proteomes" id="UP001596250"/>
    </source>
</evidence>
<dbReference type="PANTHER" id="PTHR30071:SF15">
    <property type="entry name" value="PROTEIN HEMX"/>
    <property type="match status" value="1"/>
</dbReference>
<feature type="transmembrane region" description="Helical" evidence="5">
    <location>
        <begin position="39"/>
        <end position="64"/>
    </location>
</feature>
<reference evidence="8" key="1">
    <citation type="journal article" date="2019" name="Int. J. Syst. Evol. Microbiol.">
        <title>The Global Catalogue of Microorganisms (GCM) 10K type strain sequencing project: providing services to taxonomists for standard genome sequencing and annotation.</title>
        <authorList>
            <consortium name="The Broad Institute Genomics Platform"/>
            <consortium name="The Broad Institute Genome Sequencing Center for Infectious Disease"/>
            <person name="Wu L."/>
            <person name="Ma J."/>
        </authorList>
    </citation>
    <scope>NUCLEOTIDE SEQUENCE [LARGE SCALE GENOMIC DNA]</scope>
    <source>
        <strain evidence="8">CCM 8749</strain>
    </source>
</reference>
<keyword evidence="4 5" id="KW-0472">Membrane</keyword>
<dbReference type="EMBL" id="JBHSQV010000181">
    <property type="protein sequence ID" value="MFC5988441.1"/>
    <property type="molecule type" value="Genomic_DNA"/>
</dbReference>
<name>A0ABW1ITT5_9BACL</name>
<dbReference type="Proteomes" id="UP001596250">
    <property type="component" value="Unassembled WGS sequence"/>
</dbReference>
<organism evidence="7 8">
    <name type="scientific">Marinicrinis lubricantis</name>
    <dbReference type="NCBI Taxonomy" id="2086470"/>
    <lineage>
        <taxon>Bacteria</taxon>
        <taxon>Bacillati</taxon>
        <taxon>Bacillota</taxon>
        <taxon>Bacilli</taxon>
        <taxon>Bacillales</taxon>
        <taxon>Paenibacillaceae</taxon>
    </lineage>
</organism>
<feature type="transmembrane region" description="Helical" evidence="5">
    <location>
        <begin position="182"/>
        <end position="207"/>
    </location>
</feature>
<dbReference type="PANTHER" id="PTHR30071">
    <property type="entry name" value="HEME EXPORTER PROTEIN C"/>
    <property type="match status" value="1"/>
</dbReference>
<evidence type="ECO:0000313" key="7">
    <source>
        <dbReference type="EMBL" id="MFC5988441.1"/>
    </source>
</evidence>
<comment type="caution">
    <text evidence="7">The sequence shown here is derived from an EMBL/GenBank/DDBJ whole genome shotgun (WGS) entry which is preliminary data.</text>
</comment>
<dbReference type="InterPro" id="IPR045062">
    <property type="entry name" value="Cyt_c_biogenesis_CcsA/CcmC"/>
</dbReference>
<keyword evidence="3 5" id="KW-1133">Transmembrane helix</keyword>
<dbReference type="RefSeq" id="WP_379895912.1">
    <property type="nucleotide sequence ID" value="NZ_CBCSCT010000014.1"/>
</dbReference>
<feature type="transmembrane region" description="Helical" evidence="5">
    <location>
        <begin position="96"/>
        <end position="112"/>
    </location>
</feature>
<accession>A0ABW1ITT5</accession>
<sequence length="271" mass="31561">MIFHQTYYNFIVYIYALSLLFISADLYQKNRRAKQFGTGLLAFVWLLQTVFIVSRTVVSGYLAVHSMFETLFFFSWILCTAAFILQWIVRSYGYPFFISLSGFLLLMASLFFDPSSQNVLQDWHKERHFITIHVLFAISGYAVFSISAVFSGTYLFLHRKLKERKWSLSMQRLPSLDRIDLYAFRSVMIGVLLLLCSLIFGLAGIVLAQQFEVLTDVKVLSTVVLLTVYCLYALLHYRKDSYANRRAWYNMAAYAVLMINMFVTNVISRFH</sequence>
<proteinExistence type="predicted"/>
<evidence type="ECO:0000256" key="4">
    <source>
        <dbReference type="ARBA" id="ARBA00023136"/>
    </source>
</evidence>
<feature type="transmembrane region" description="Helical" evidence="5">
    <location>
        <begin position="132"/>
        <end position="157"/>
    </location>
</feature>